<name>A0A6L9S1X7_9ACTN</name>
<dbReference type="RefSeq" id="WP_163731974.1">
    <property type="nucleotide sequence ID" value="NZ_JAAGOA010000001.1"/>
</dbReference>
<dbReference type="Proteomes" id="UP000475214">
    <property type="component" value="Unassembled WGS sequence"/>
</dbReference>
<sequence>MPSHVTAAALLDLPLWGVDLSMVHVTRADLHASRVEAGVVHHAAGLNDDELCDVDGVTVTGPERTAVDVARHVPFEAAVVVADGALRRTGNDRERLLAVMDRMRTWQGARAAGRVVAFADGGSESVGESRARVQFERIGLPTPRLQAEILGADGELYRADFLFEEENTLGEFDGRAKYQRYLEPDEEPADVVWREKRREDALRGMGYGVVRLTWADLRRDAIVRERFMAAFGRGEAGRRRAATRPEG</sequence>
<dbReference type="EMBL" id="JAAGOA010000001">
    <property type="protein sequence ID" value="NED98998.1"/>
    <property type="molecule type" value="Genomic_DNA"/>
</dbReference>
<accession>A0A6L9S1X7</accession>
<keyword evidence="2" id="KW-1185">Reference proteome</keyword>
<dbReference type="AlphaFoldDB" id="A0A6L9S1X7"/>
<evidence type="ECO:0000313" key="2">
    <source>
        <dbReference type="Proteomes" id="UP000475214"/>
    </source>
</evidence>
<proteinExistence type="predicted"/>
<reference evidence="1 2" key="1">
    <citation type="submission" date="2020-02" db="EMBL/GenBank/DDBJ databases">
        <authorList>
            <person name="Li X.-J."/>
            <person name="Han X.-M."/>
        </authorList>
    </citation>
    <scope>NUCLEOTIDE SEQUENCE [LARGE SCALE GENOMIC DNA]</scope>
    <source>
        <strain evidence="1 2">CCTCC AB 2017055</strain>
    </source>
</reference>
<organism evidence="1 2">
    <name type="scientific">Phytoactinopolyspora halotolerans</name>
    <dbReference type="NCBI Taxonomy" id="1981512"/>
    <lineage>
        <taxon>Bacteria</taxon>
        <taxon>Bacillati</taxon>
        <taxon>Actinomycetota</taxon>
        <taxon>Actinomycetes</taxon>
        <taxon>Jiangellales</taxon>
        <taxon>Jiangellaceae</taxon>
        <taxon>Phytoactinopolyspora</taxon>
    </lineage>
</organism>
<evidence type="ECO:0008006" key="3">
    <source>
        <dbReference type="Google" id="ProtNLM"/>
    </source>
</evidence>
<evidence type="ECO:0000313" key="1">
    <source>
        <dbReference type="EMBL" id="NED98998.1"/>
    </source>
</evidence>
<comment type="caution">
    <text evidence="1">The sequence shown here is derived from an EMBL/GenBank/DDBJ whole genome shotgun (WGS) entry which is preliminary data.</text>
</comment>
<gene>
    <name evidence="1" type="ORF">G1H10_02315</name>
</gene>
<protein>
    <recommendedName>
        <fullName evidence="3">DUF559 domain-containing protein</fullName>
    </recommendedName>
</protein>